<dbReference type="Proteomes" id="UP000593573">
    <property type="component" value="Unassembled WGS sequence"/>
</dbReference>
<accession>A0A7J8VUT6</accession>
<name>A0A7J8VUT6_9ROSI</name>
<evidence type="ECO:0000313" key="2">
    <source>
        <dbReference type="Proteomes" id="UP000593573"/>
    </source>
</evidence>
<dbReference type="AlphaFoldDB" id="A0A7J8VUT6"/>
<dbReference type="OrthoDB" id="1722780at2759"/>
<dbReference type="EMBL" id="JABFAB010000012">
    <property type="protein sequence ID" value="MBA0666567.1"/>
    <property type="molecule type" value="Genomic_DNA"/>
</dbReference>
<keyword evidence="2" id="KW-1185">Reference proteome</keyword>
<protein>
    <submittedName>
        <fullName evidence="1">Uncharacterized protein</fullName>
    </submittedName>
</protein>
<evidence type="ECO:0000313" key="1">
    <source>
        <dbReference type="EMBL" id="MBA0666567.1"/>
    </source>
</evidence>
<organism evidence="1 2">
    <name type="scientific">Gossypium klotzschianum</name>
    <dbReference type="NCBI Taxonomy" id="34286"/>
    <lineage>
        <taxon>Eukaryota</taxon>
        <taxon>Viridiplantae</taxon>
        <taxon>Streptophyta</taxon>
        <taxon>Embryophyta</taxon>
        <taxon>Tracheophyta</taxon>
        <taxon>Spermatophyta</taxon>
        <taxon>Magnoliopsida</taxon>
        <taxon>eudicotyledons</taxon>
        <taxon>Gunneridae</taxon>
        <taxon>Pentapetalae</taxon>
        <taxon>rosids</taxon>
        <taxon>malvids</taxon>
        <taxon>Malvales</taxon>
        <taxon>Malvaceae</taxon>
        <taxon>Malvoideae</taxon>
        <taxon>Gossypium</taxon>
    </lineage>
</organism>
<reference evidence="1 2" key="1">
    <citation type="journal article" date="2019" name="Genome Biol. Evol.">
        <title>Insights into the evolution of the New World diploid cottons (Gossypium, subgenus Houzingenia) based on genome sequencing.</title>
        <authorList>
            <person name="Grover C.E."/>
            <person name="Arick M.A. 2nd"/>
            <person name="Thrash A."/>
            <person name="Conover J.L."/>
            <person name="Sanders W.S."/>
            <person name="Peterson D.G."/>
            <person name="Frelichowski J.E."/>
            <person name="Scheffler J.A."/>
            <person name="Scheffler B.E."/>
            <person name="Wendel J.F."/>
        </authorList>
    </citation>
    <scope>NUCLEOTIDE SEQUENCE [LARGE SCALE GENOMIC DNA]</scope>
    <source>
        <strain evidence="1">57</strain>
        <tissue evidence="1">Leaf</tissue>
    </source>
</reference>
<proteinExistence type="predicted"/>
<gene>
    <name evidence="1" type="ORF">Goklo_002964</name>
</gene>
<comment type="caution">
    <text evidence="1">The sequence shown here is derived from an EMBL/GenBank/DDBJ whole genome shotgun (WGS) entry which is preliminary data.</text>
</comment>
<sequence>MRLSGTMTLVVFESVEILEFVKANQWDILDSCFMHKQWWSDKIKDEFVSVDEGTLQPSSFMKANIQIITNCSYRIDEIIQLQVGNERGDKEDGTKEVDRILQAVKDLVLSVGANEGKVVAAIYAPYCSEENSEIWVDTEDLMSNGDGVHK</sequence>